<feature type="chain" id="PRO_5015997264" evidence="5">
    <location>
        <begin position="27"/>
        <end position="432"/>
    </location>
</feature>
<protein>
    <submittedName>
        <fullName evidence="7">Epoxide hydrolase</fullName>
    </submittedName>
</protein>
<dbReference type="EMBL" id="QKXH01000006">
    <property type="protein sequence ID" value="PZX93316.1"/>
    <property type="molecule type" value="Genomic_DNA"/>
</dbReference>
<feature type="domain" description="Epoxide hydrolase N-terminal" evidence="6">
    <location>
        <begin position="41"/>
        <end position="146"/>
    </location>
</feature>
<gene>
    <name evidence="7" type="ORF">DOS84_10640</name>
</gene>
<dbReference type="Gene3D" id="3.40.50.1820">
    <property type="entry name" value="alpha/beta hydrolase"/>
    <property type="match status" value="1"/>
</dbReference>
<keyword evidence="5" id="KW-0732">Signal</keyword>
<comment type="similarity">
    <text evidence="1">Belongs to the peptidase S33 family.</text>
</comment>
<dbReference type="InterPro" id="IPR000639">
    <property type="entry name" value="Epox_hydrolase-like"/>
</dbReference>
<evidence type="ECO:0000313" key="7">
    <source>
        <dbReference type="EMBL" id="PZX93316.1"/>
    </source>
</evidence>
<dbReference type="PIRSF" id="PIRSF001112">
    <property type="entry name" value="Epoxide_hydrolase"/>
    <property type="match status" value="1"/>
</dbReference>
<dbReference type="GO" id="GO:0097176">
    <property type="term" value="P:epoxide metabolic process"/>
    <property type="evidence" value="ECO:0007669"/>
    <property type="project" value="TreeGrafter"/>
</dbReference>
<dbReference type="OrthoDB" id="9780765at2"/>
<evidence type="ECO:0000256" key="3">
    <source>
        <dbReference type="ARBA" id="ARBA00022801"/>
    </source>
</evidence>
<organism evidence="7 8">
    <name type="scientific">Flavobacterium aquariorum</name>
    <dbReference type="NCBI Taxonomy" id="2217670"/>
    <lineage>
        <taxon>Bacteria</taxon>
        <taxon>Pseudomonadati</taxon>
        <taxon>Bacteroidota</taxon>
        <taxon>Flavobacteriia</taxon>
        <taxon>Flavobacteriales</taxon>
        <taxon>Flavobacteriaceae</taxon>
        <taxon>Flavobacterium</taxon>
    </lineage>
</organism>
<keyword evidence="3 7" id="KW-0378">Hydrolase</keyword>
<dbReference type="PANTHER" id="PTHR21661:SF35">
    <property type="entry name" value="EPOXIDE HYDROLASE"/>
    <property type="match status" value="1"/>
</dbReference>
<dbReference type="GO" id="GO:0004301">
    <property type="term" value="F:epoxide hydrolase activity"/>
    <property type="evidence" value="ECO:0007669"/>
    <property type="project" value="TreeGrafter"/>
</dbReference>
<dbReference type="AlphaFoldDB" id="A0A2W7TV89"/>
<dbReference type="Proteomes" id="UP000249177">
    <property type="component" value="Unassembled WGS sequence"/>
</dbReference>
<evidence type="ECO:0000256" key="2">
    <source>
        <dbReference type="ARBA" id="ARBA00022797"/>
    </source>
</evidence>
<feature type="active site" description="Proton acceptor" evidence="4">
    <location>
        <position position="410"/>
    </location>
</feature>
<evidence type="ECO:0000256" key="1">
    <source>
        <dbReference type="ARBA" id="ARBA00010088"/>
    </source>
</evidence>
<sequence length="432" mass="47729">MKNSRNIMGRALWTGVLALQLTVAAAQGGSKKADVKNDEAIRPYRVAVSNTDLKDLRERLLATKWPSKETVADQSQGVQLSKLQGLVQYWGTNYDWRKAEVKLNAYPQFITKIDGVDIHFIHVRSKERDAMPLILTHGWPGSIFEFVKVIGPLTDPVAYGGKAEDAFDVIIPSLPGFGFSGKPTEAGWDVDRIGKAWAVLVNRLGYKHYVAQGGDWGAGVVNSMALQAPEGLLGIHSNLPATLPTEAGKALGSGIAPEGFSPQEKAAFDHLSKSIKEGNFTYKSTMTSRPQAIGYGMNDSPVALASWLLLHPGFSNWSYGNDPKQSLTKDEVLDDITLYWLTNSGTSSARIYWENRNKEIVSAGSMKTDQIKLPVAITVFPEDVFTSPQSWARRAFNNLIYFHEVDKGGHFAAWEQPQLFTQELRLAFKSLR</sequence>
<dbReference type="PRINTS" id="PR00412">
    <property type="entry name" value="EPOXHYDRLASE"/>
</dbReference>
<dbReference type="InterPro" id="IPR029058">
    <property type="entry name" value="AB_hydrolase_fold"/>
</dbReference>
<keyword evidence="8" id="KW-1185">Reference proteome</keyword>
<dbReference type="InterPro" id="IPR010497">
    <property type="entry name" value="Epoxide_hydro_N"/>
</dbReference>
<evidence type="ECO:0000256" key="5">
    <source>
        <dbReference type="SAM" id="SignalP"/>
    </source>
</evidence>
<feature type="signal peptide" evidence="5">
    <location>
        <begin position="1"/>
        <end position="26"/>
    </location>
</feature>
<comment type="caution">
    <text evidence="7">The sequence shown here is derived from an EMBL/GenBank/DDBJ whole genome shotgun (WGS) entry which is preliminary data.</text>
</comment>
<dbReference type="Pfam" id="PF06441">
    <property type="entry name" value="EHN"/>
    <property type="match status" value="1"/>
</dbReference>
<evidence type="ECO:0000259" key="6">
    <source>
        <dbReference type="Pfam" id="PF06441"/>
    </source>
</evidence>
<dbReference type="SUPFAM" id="SSF53474">
    <property type="entry name" value="alpha/beta-Hydrolases"/>
    <property type="match status" value="1"/>
</dbReference>
<feature type="active site" description="Proton donor" evidence="4">
    <location>
        <position position="352"/>
    </location>
</feature>
<feature type="active site" description="Nucleophile" evidence="4">
    <location>
        <position position="215"/>
    </location>
</feature>
<dbReference type="PANTHER" id="PTHR21661">
    <property type="entry name" value="EPOXIDE HYDROLASE 1-RELATED"/>
    <property type="match status" value="1"/>
</dbReference>
<keyword evidence="2" id="KW-0058">Aromatic hydrocarbons catabolism</keyword>
<evidence type="ECO:0000256" key="4">
    <source>
        <dbReference type="PIRSR" id="PIRSR001112-1"/>
    </source>
</evidence>
<evidence type="ECO:0000313" key="8">
    <source>
        <dbReference type="Proteomes" id="UP000249177"/>
    </source>
</evidence>
<accession>A0A2W7TV89</accession>
<dbReference type="InterPro" id="IPR016292">
    <property type="entry name" value="Epoxide_hydrolase"/>
</dbReference>
<name>A0A2W7TV89_9FLAO</name>
<reference evidence="7 8" key="1">
    <citation type="submission" date="2018-06" db="EMBL/GenBank/DDBJ databases">
        <title>Flavobacterium sp IMCC34762, genome.</title>
        <authorList>
            <person name="Joung Y."/>
            <person name="Cho J."/>
            <person name="Song J."/>
        </authorList>
    </citation>
    <scope>NUCLEOTIDE SEQUENCE [LARGE SCALE GENOMIC DNA]</scope>
    <source>
        <strain evidence="7 8">IMCC34762</strain>
    </source>
</reference>
<proteinExistence type="inferred from homology"/>